<name>A0ABY7MJL4_9BRAD</name>
<evidence type="ECO:0000313" key="2">
    <source>
        <dbReference type="Proteomes" id="UP001179614"/>
    </source>
</evidence>
<evidence type="ECO:0000313" key="1">
    <source>
        <dbReference type="EMBL" id="WBL77769.1"/>
    </source>
</evidence>
<sequence>MDIQVVILARMRRVVDEICEYVSRYDTGGRTNVASKVLGATTGGETSTDCVRQVRRETLSKAPTMWR</sequence>
<protein>
    <recommendedName>
        <fullName evidence="3">Transposase</fullName>
    </recommendedName>
</protein>
<dbReference type="Proteomes" id="UP001179614">
    <property type="component" value="Chromosome"/>
</dbReference>
<evidence type="ECO:0008006" key="3">
    <source>
        <dbReference type="Google" id="ProtNLM"/>
    </source>
</evidence>
<reference evidence="1" key="1">
    <citation type="submission" date="2021-12" db="EMBL/GenBank/DDBJ databases">
        <title>Bradyrhizobium xenonodulans sp. nov.</title>
        <authorList>
            <person name="Claassens R."/>
            <person name="Venter S.N."/>
            <person name="Beukes C.W."/>
            <person name="Stepkowski T."/>
            <person name="Steenkamp E.T."/>
        </authorList>
    </citation>
    <scope>NUCLEOTIDE SEQUENCE</scope>
    <source>
        <strain evidence="1">14AB</strain>
    </source>
</reference>
<proteinExistence type="predicted"/>
<organism evidence="1 2">
    <name type="scientific">Bradyrhizobium xenonodulans</name>
    <dbReference type="NCBI Taxonomy" id="2736875"/>
    <lineage>
        <taxon>Bacteria</taxon>
        <taxon>Pseudomonadati</taxon>
        <taxon>Pseudomonadota</taxon>
        <taxon>Alphaproteobacteria</taxon>
        <taxon>Hyphomicrobiales</taxon>
        <taxon>Nitrobacteraceae</taxon>
        <taxon>Bradyrhizobium</taxon>
    </lineage>
</organism>
<accession>A0ABY7MJL4</accession>
<gene>
    <name evidence="1" type="ORF">I3J27_32915</name>
</gene>
<keyword evidence="2" id="KW-1185">Reference proteome</keyword>
<dbReference type="EMBL" id="CP089391">
    <property type="protein sequence ID" value="WBL77769.1"/>
    <property type="molecule type" value="Genomic_DNA"/>
</dbReference>